<feature type="compositionally biased region" description="Low complexity" evidence="1">
    <location>
        <begin position="19"/>
        <end position="37"/>
    </location>
</feature>
<dbReference type="HOGENOM" id="CLU_2400442_0_0_1"/>
<dbReference type="Proteomes" id="UP000054166">
    <property type="component" value="Unassembled WGS sequence"/>
</dbReference>
<reference evidence="3" key="2">
    <citation type="submission" date="2015-01" db="EMBL/GenBank/DDBJ databases">
        <title>Evolutionary Origins and Diversification of the Mycorrhizal Mutualists.</title>
        <authorList>
            <consortium name="DOE Joint Genome Institute"/>
            <consortium name="Mycorrhizal Genomics Consortium"/>
            <person name="Kohler A."/>
            <person name="Kuo A."/>
            <person name="Nagy L.G."/>
            <person name="Floudas D."/>
            <person name="Copeland A."/>
            <person name="Barry K.W."/>
            <person name="Cichocki N."/>
            <person name="Veneault-Fourrey C."/>
            <person name="LaButti K."/>
            <person name="Lindquist E.A."/>
            <person name="Lipzen A."/>
            <person name="Lundell T."/>
            <person name="Morin E."/>
            <person name="Murat C."/>
            <person name="Riley R."/>
            <person name="Ohm R."/>
            <person name="Sun H."/>
            <person name="Tunlid A."/>
            <person name="Henrissat B."/>
            <person name="Grigoriev I.V."/>
            <person name="Hibbett D.S."/>
            <person name="Martin F."/>
        </authorList>
    </citation>
    <scope>NUCLEOTIDE SEQUENCE [LARGE SCALE GENOMIC DNA]</scope>
    <source>
        <strain evidence="3">F 1598</strain>
    </source>
</reference>
<evidence type="ECO:0000313" key="2">
    <source>
        <dbReference type="EMBL" id="KIM88305.1"/>
    </source>
</evidence>
<keyword evidence="3" id="KW-1185">Reference proteome</keyword>
<evidence type="ECO:0000256" key="1">
    <source>
        <dbReference type="SAM" id="MobiDB-lite"/>
    </source>
</evidence>
<feature type="compositionally biased region" description="Basic and acidic residues" evidence="1">
    <location>
        <begin position="38"/>
        <end position="57"/>
    </location>
</feature>
<feature type="region of interest" description="Disordered" evidence="1">
    <location>
        <begin position="1"/>
        <end position="93"/>
    </location>
</feature>
<accession>A0A0C3FV58</accession>
<protein>
    <submittedName>
        <fullName evidence="2">Uncharacterized protein</fullName>
    </submittedName>
</protein>
<dbReference type="EMBL" id="KN832977">
    <property type="protein sequence ID" value="KIM88305.1"/>
    <property type="molecule type" value="Genomic_DNA"/>
</dbReference>
<organism evidence="2 3">
    <name type="scientific">Piloderma croceum (strain F 1598)</name>
    <dbReference type="NCBI Taxonomy" id="765440"/>
    <lineage>
        <taxon>Eukaryota</taxon>
        <taxon>Fungi</taxon>
        <taxon>Dikarya</taxon>
        <taxon>Basidiomycota</taxon>
        <taxon>Agaricomycotina</taxon>
        <taxon>Agaricomycetes</taxon>
        <taxon>Agaricomycetidae</taxon>
        <taxon>Atheliales</taxon>
        <taxon>Atheliaceae</taxon>
        <taxon>Piloderma</taxon>
    </lineage>
</organism>
<dbReference type="InParanoid" id="A0A0C3FV58"/>
<evidence type="ECO:0000313" key="3">
    <source>
        <dbReference type="Proteomes" id="UP000054166"/>
    </source>
</evidence>
<name>A0A0C3FV58_PILCF</name>
<dbReference type="AlphaFoldDB" id="A0A0C3FV58"/>
<proteinExistence type="predicted"/>
<reference evidence="2 3" key="1">
    <citation type="submission" date="2014-04" db="EMBL/GenBank/DDBJ databases">
        <authorList>
            <consortium name="DOE Joint Genome Institute"/>
            <person name="Kuo A."/>
            <person name="Tarkka M."/>
            <person name="Buscot F."/>
            <person name="Kohler A."/>
            <person name="Nagy L.G."/>
            <person name="Floudas D."/>
            <person name="Copeland A."/>
            <person name="Barry K.W."/>
            <person name="Cichocki N."/>
            <person name="Veneault-Fourrey C."/>
            <person name="LaButti K."/>
            <person name="Lindquist E.A."/>
            <person name="Lipzen A."/>
            <person name="Lundell T."/>
            <person name="Morin E."/>
            <person name="Murat C."/>
            <person name="Sun H."/>
            <person name="Tunlid A."/>
            <person name="Henrissat B."/>
            <person name="Grigoriev I.V."/>
            <person name="Hibbett D.S."/>
            <person name="Martin F."/>
            <person name="Nordberg H.P."/>
            <person name="Cantor M.N."/>
            <person name="Hua S.X."/>
        </authorList>
    </citation>
    <scope>NUCLEOTIDE SEQUENCE [LARGE SCALE GENOMIC DNA]</scope>
    <source>
        <strain evidence="2 3">F 1598</strain>
    </source>
</reference>
<feature type="compositionally biased region" description="Pro residues" evidence="1">
    <location>
        <begin position="81"/>
        <end position="93"/>
    </location>
</feature>
<sequence length="93" mass="10286">MPMVTVGNKPPQPQSGFVQPSAHHQQQQQQHSAPPSSSKHEDEHNDNNNDNEHNDNEHNDEDEDDAPVAARTPTTPHLPNYVPPTPTPSLPHP</sequence>
<gene>
    <name evidence="2" type="ORF">PILCRDRAFT_3326</name>
</gene>